<dbReference type="NCBIfam" id="TIGR00593">
    <property type="entry name" value="pola"/>
    <property type="match status" value="1"/>
</dbReference>
<evidence type="ECO:0000256" key="6">
    <source>
        <dbReference type="ARBA" id="ARBA00022695"/>
    </source>
</evidence>
<reference evidence="21 22" key="1">
    <citation type="submission" date="2020-08" db="EMBL/GenBank/DDBJ databases">
        <title>Genomic Encyclopedia of Type Strains, Phase IV (KMG-IV): sequencing the most valuable type-strain genomes for metagenomic binning, comparative biology and taxonomic classification.</title>
        <authorList>
            <person name="Goeker M."/>
        </authorList>
    </citation>
    <scope>NUCLEOTIDE SEQUENCE [LARGE SCALE GENOMIC DNA]</scope>
    <source>
        <strain evidence="21 22">DSM 102850</strain>
    </source>
</reference>
<dbReference type="InterPro" id="IPR002421">
    <property type="entry name" value="5-3_exonuclease"/>
</dbReference>
<dbReference type="GO" id="GO:0008408">
    <property type="term" value="F:3'-5' exonuclease activity"/>
    <property type="evidence" value="ECO:0007669"/>
    <property type="project" value="UniProtKB-UniRule"/>
</dbReference>
<keyword evidence="10 17" id="KW-0378">Hydrolase</keyword>
<evidence type="ECO:0000256" key="1">
    <source>
        <dbReference type="ARBA" id="ARBA00007705"/>
    </source>
</evidence>
<feature type="domain" description="DNA-directed DNA polymerase family A palm" evidence="20">
    <location>
        <begin position="690"/>
        <end position="896"/>
    </location>
</feature>
<dbReference type="RefSeq" id="WP_183815598.1">
    <property type="nucleotide sequence ID" value="NZ_JACHOB010000001.1"/>
</dbReference>
<dbReference type="Pfam" id="PF02739">
    <property type="entry name" value="5_3_exonuc_N"/>
    <property type="match status" value="1"/>
</dbReference>
<dbReference type="Gene3D" id="1.10.150.20">
    <property type="entry name" value="5' to 3' exonuclease, C-terminal subdomain"/>
    <property type="match status" value="2"/>
</dbReference>
<feature type="domain" description="5'-3' exonuclease" evidence="19">
    <location>
        <begin position="11"/>
        <end position="279"/>
    </location>
</feature>
<dbReference type="Proteomes" id="UP000563524">
    <property type="component" value="Unassembled WGS sequence"/>
</dbReference>
<gene>
    <name evidence="17" type="primary">polA</name>
    <name evidence="21" type="ORF">GGQ59_000549</name>
</gene>
<dbReference type="EMBL" id="JACHOB010000001">
    <property type="protein sequence ID" value="MBB4658049.1"/>
    <property type="molecule type" value="Genomic_DNA"/>
</dbReference>
<dbReference type="Gene3D" id="3.30.70.370">
    <property type="match status" value="1"/>
</dbReference>
<evidence type="ECO:0000256" key="17">
    <source>
        <dbReference type="RuleBase" id="RU004460"/>
    </source>
</evidence>
<dbReference type="FunFam" id="1.20.1060.10:FF:000001">
    <property type="entry name" value="DNA polymerase I"/>
    <property type="match status" value="1"/>
</dbReference>
<dbReference type="InterPro" id="IPR001098">
    <property type="entry name" value="DNA-dir_DNA_pol_A_palm_dom"/>
</dbReference>
<dbReference type="Gene3D" id="3.30.420.10">
    <property type="entry name" value="Ribonuclease H-like superfamily/Ribonuclease H"/>
    <property type="match status" value="1"/>
</dbReference>
<dbReference type="SUPFAM" id="SSF53098">
    <property type="entry name" value="Ribonuclease H-like"/>
    <property type="match status" value="1"/>
</dbReference>
<dbReference type="InterPro" id="IPR043502">
    <property type="entry name" value="DNA/RNA_pol_sf"/>
</dbReference>
<evidence type="ECO:0000256" key="3">
    <source>
        <dbReference type="ARBA" id="ARBA00012417"/>
    </source>
</evidence>
<dbReference type="NCBIfam" id="NF004397">
    <property type="entry name" value="PRK05755.1"/>
    <property type="match status" value="1"/>
</dbReference>
<dbReference type="AlphaFoldDB" id="A0A840HZP3"/>
<comment type="function">
    <text evidence="17">In addition to polymerase activity, this DNA polymerase exhibits 3'-5' and 5'-3' exonuclease activity.</text>
</comment>
<evidence type="ECO:0000256" key="12">
    <source>
        <dbReference type="ARBA" id="ARBA00022932"/>
    </source>
</evidence>
<dbReference type="CDD" id="cd09859">
    <property type="entry name" value="PIN_53EXO"/>
    <property type="match status" value="1"/>
</dbReference>
<dbReference type="InterPro" id="IPR020045">
    <property type="entry name" value="DNA_polI_H3TH"/>
</dbReference>
<dbReference type="FunFam" id="1.10.150.20:FF:000002">
    <property type="entry name" value="DNA polymerase I"/>
    <property type="match status" value="1"/>
</dbReference>
<dbReference type="SMART" id="SM00475">
    <property type="entry name" value="53EXOc"/>
    <property type="match status" value="1"/>
</dbReference>
<dbReference type="InterPro" id="IPR029060">
    <property type="entry name" value="PIN-like_dom_sf"/>
</dbReference>
<dbReference type="Pfam" id="PF00476">
    <property type="entry name" value="DNA_pol_A"/>
    <property type="match status" value="1"/>
</dbReference>
<name>A0A840HZP3_9PROT</name>
<keyword evidence="9 17" id="KW-0227">DNA damage</keyword>
<dbReference type="SUPFAM" id="SSF88723">
    <property type="entry name" value="PIN domain-like"/>
    <property type="match status" value="1"/>
</dbReference>
<evidence type="ECO:0000256" key="5">
    <source>
        <dbReference type="ARBA" id="ARBA00022679"/>
    </source>
</evidence>
<keyword evidence="13 17" id="KW-0238">DNA-binding</keyword>
<evidence type="ECO:0000256" key="11">
    <source>
        <dbReference type="ARBA" id="ARBA00022839"/>
    </source>
</evidence>
<keyword evidence="22" id="KW-1185">Reference proteome</keyword>
<dbReference type="SMART" id="SM00279">
    <property type="entry name" value="HhH2"/>
    <property type="match status" value="1"/>
</dbReference>
<evidence type="ECO:0000256" key="4">
    <source>
        <dbReference type="ARBA" id="ARBA00020311"/>
    </source>
</evidence>
<organism evidence="21 22">
    <name type="scientific">Parvularcula dongshanensis</name>
    <dbReference type="NCBI Taxonomy" id="1173995"/>
    <lineage>
        <taxon>Bacteria</taxon>
        <taxon>Pseudomonadati</taxon>
        <taxon>Pseudomonadota</taxon>
        <taxon>Alphaproteobacteria</taxon>
        <taxon>Parvularculales</taxon>
        <taxon>Parvularculaceae</taxon>
        <taxon>Parvularcula</taxon>
    </lineage>
</organism>
<dbReference type="InterPro" id="IPR008918">
    <property type="entry name" value="HhH2"/>
</dbReference>
<evidence type="ECO:0000259" key="19">
    <source>
        <dbReference type="SMART" id="SM00475"/>
    </source>
</evidence>
<dbReference type="InterPro" id="IPR020046">
    <property type="entry name" value="5-3_exonucl_a-hlix_arch_N"/>
</dbReference>
<dbReference type="FunFam" id="1.10.150.20:FF:000003">
    <property type="entry name" value="DNA polymerase I"/>
    <property type="match status" value="1"/>
</dbReference>
<protein>
    <recommendedName>
        <fullName evidence="4 16">DNA polymerase I</fullName>
        <ecNumber evidence="3 16">2.7.7.7</ecNumber>
    </recommendedName>
</protein>
<evidence type="ECO:0000256" key="2">
    <source>
        <dbReference type="ARBA" id="ARBA00011541"/>
    </source>
</evidence>
<dbReference type="CDD" id="cd08637">
    <property type="entry name" value="DNA_pol_A_pol_I_C"/>
    <property type="match status" value="1"/>
</dbReference>
<dbReference type="FunFam" id="3.30.420.10:FF:000026">
    <property type="entry name" value="DNA polymerase I"/>
    <property type="match status" value="1"/>
</dbReference>
<evidence type="ECO:0000259" key="20">
    <source>
        <dbReference type="SMART" id="SM00482"/>
    </source>
</evidence>
<proteinExistence type="inferred from homology"/>
<dbReference type="GO" id="GO:0003677">
    <property type="term" value="F:DNA binding"/>
    <property type="evidence" value="ECO:0007669"/>
    <property type="project" value="UniProtKB-UniRule"/>
</dbReference>
<dbReference type="PROSITE" id="PS00447">
    <property type="entry name" value="DNA_POLYMERASE_A"/>
    <property type="match status" value="1"/>
</dbReference>
<dbReference type="CDD" id="cd09898">
    <property type="entry name" value="H3TH_53EXO"/>
    <property type="match status" value="1"/>
</dbReference>
<dbReference type="Gene3D" id="1.20.1060.10">
    <property type="entry name" value="Taq DNA Polymerase, Chain T, domain 4"/>
    <property type="match status" value="1"/>
</dbReference>
<evidence type="ECO:0000256" key="16">
    <source>
        <dbReference type="NCBIfam" id="TIGR00593"/>
    </source>
</evidence>
<dbReference type="InterPro" id="IPR012337">
    <property type="entry name" value="RNaseH-like_sf"/>
</dbReference>
<evidence type="ECO:0000256" key="15">
    <source>
        <dbReference type="ARBA" id="ARBA00049244"/>
    </source>
</evidence>
<dbReference type="Pfam" id="PF01612">
    <property type="entry name" value="DNA_pol_A_exo1"/>
    <property type="match status" value="1"/>
</dbReference>
<dbReference type="SMART" id="SM00482">
    <property type="entry name" value="POLAc"/>
    <property type="match status" value="1"/>
</dbReference>
<keyword evidence="14 17" id="KW-0234">DNA repair</keyword>
<keyword evidence="12 17" id="KW-0239">DNA-directed DNA polymerase</keyword>
<evidence type="ECO:0000256" key="10">
    <source>
        <dbReference type="ARBA" id="ARBA00022801"/>
    </source>
</evidence>
<dbReference type="CDD" id="cd06139">
    <property type="entry name" value="DNA_polA_I_Ecoli_like_exo"/>
    <property type="match status" value="1"/>
</dbReference>
<dbReference type="GO" id="GO:0003887">
    <property type="term" value="F:DNA-directed DNA polymerase activity"/>
    <property type="evidence" value="ECO:0007669"/>
    <property type="project" value="UniProtKB-UniRule"/>
</dbReference>
<dbReference type="EC" id="2.7.7.7" evidence="3 16"/>
<keyword evidence="8" id="KW-0540">Nuclease</keyword>
<keyword evidence="7 17" id="KW-0235">DNA replication</keyword>
<keyword evidence="6 17" id="KW-0548">Nucleotidyltransferase</keyword>
<dbReference type="PANTHER" id="PTHR10133:SF27">
    <property type="entry name" value="DNA POLYMERASE NU"/>
    <property type="match status" value="1"/>
</dbReference>
<comment type="similarity">
    <text evidence="1 17">Belongs to the DNA polymerase type-A family.</text>
</comment>
<dbReference type="InterPro" id="IPR019760">
    <property type="entry name" value="DNA-dir_DNA_pol_A_CS"/>
</dbReference>
<dbReference type="InterPro" id="IPR002298">
    <property type="entry name" value="DNA_polymerase_A"/>
</dbReference>
<evidence type="ECO:0000256" key="14">
    <source>
        <dbReference type="ARBA" id="ARBA00023204"/>
    </source>
</evidence>
<comment type="subunit">
    <text evidence="2">Single-chain monomer with multiple functions.</text>
</comment>
<comment type="caution">
    <text evidence="21">The sequence shown here is derived from an EMBL/GenBank/DDBJ whole genome shotgun (WGS) entry which is preliminary data.</text>
</comment>
<dbReference type="InterPro" id="IPR002562">
    <property type="entry name" value="3'-5'_exonuclease_dom"/>
</dbReference>
<dbReference type="InterPro" id="IPR018320">
    <property type="entry name" value="DNA_polymerase_1"/>
</dbReference>
<dbReference type="InterPro" id="IPR036279">
    <property type="entry name" value="5-3_exonuclease_C_sf"/>
</dbReference>
<feature type="domain" description="3'-5' exonuclease" evidence="18">
    <location>
        <begin position="328"/>
        <end position="521"/>
    </location>
</feature>
<evidence type="ECO:0000313" key="22">
    <source>
        <dbReference type="Proteomes" id="UP000563524"/>
    </source>
</evidence>
<evidence type="ECO:0000256" key="9">
    <source>
        <dbReference type="ARBA" id="ARBA00022763"/>
    </source>
</evidence>
<evidence type="ECO:0000259" key="18">
    <source>
        <dbReference type="SMART" id="SM00474"/>
    </source>
</evidence>
<evidence type="ECO:0000256" key="8">
    <source>
        <dbReference type="ARBA" id="ARBA00022722"/>
    </source>
</evidence>
<dbReference type="PRINTS" id="PR00868">
    <property type="entry name" value="DNAPOLI"/>
</dbReference>
<dbReference type="SUPFAM" id="SSF47807">
    <property type="entry name" value="5' to 3' exonuclease, C-terminal subdomain"/>
    <property type="match status" value="1"/>
</dbReference>
<dbReference type="InterPro" id="IPR036397">
    <property type="entry name" value="RNaseH_sf"/>
</dbReference>
<dbReference type="Gene3D" id="3.40.50.1010">
    <property type="entry name" value="5'-nuclease"/>
    <property type="match status" value="1"/>
</dbReference>
<dbReference type="GO" id="GO:0008409">
    <property type="term" value="F:5'-3' exonuclease activity"/>
    <property type="evidence" value="ECO:0007669"/>
    <property type="project" value="UniProtKB-UniRule"/>
</dbReference>
<dbReference type="Pfam" id="PF01367">
    <property type="entry name" value="5_3_exonuc"/>
    <property type="match status" value="1"/>
</dbReference>
<evidence type="ECO:0000256" key="13">
    <source>
        <dbReference type="ARBA" id="ARBA00023125"/>
    </source>
</evidence>
<evidence type="ECO:0000313" key="21">
    <source>
        <dbReference type="EMBL" id="MBB4658049.1"/>
    </source>
</evidence>
<accession>A0A840HZP3</accession>
<dbReference type="SMART" id="SM00474">
    <property type="entry name" value="35EXOc"/>
    <property type="match status" value="1"/>
</dbReference>
<evidence type="ECO:0000256" key="7">
    <source>
        <dbReference type="ARBA" id="ARBA00022705"/>
    </source>
</evidence>
<sequence length="936" mass="102783">MPQTSPLGPESRLYLVDGSAYIFRAYHGMSAAQTLTRKSDGLPVGAISVFCNMLWKLLADAQNEAVEHMGTPTHFAVVFDKSSYTFRNDLYPDYKANRSETPSDLLLQVPYIKEATRAFGLPCLEQEGYEADDIMATHSRLAEERGAETIIVSSDKDLTQLVTPLTVMYDPMKDKLIGEAEVRERYGVEPSQMIELQALMGDTSDNVPGVPGIGPKTAAQLLAEFGTLDALLERTSEIKQNKRRETLETHASDARLSRDLVTLKRDVPVPEHPDEFGLEPFDHSKLVAFLEEMEFNTLTRRVRDKGGLAAPAPKAATAEDTEIKTDAYETITTMAALEAIIAEAVESGVLAVDTETDSLNAMRARLVGVCLSPRPGRAAYVPLLHGGGGLDLAGEAEVTQLKTDDVLDALRPVLTDPSVLKIGQNLKYDLVVLSAHDVEVTPYDDTMLMSYVAECGLGGHGMDELSERHLGHKTIPFSEVAGTGRNKRTFDEVPIKEATAYAAEDADVTLRLHQNLKRRLVQDGLVTVYETIERPLVPVIRDMETAGVKVDRAALSRLSGDFAQRMAQHEEAAYEAAGERFNIGSPKQIGDILFGKMGLPGGKKTKTGAWQTGADLLDELAAQGVTVAAEILTWRQLSKLKSTYTDALVAAIHPDTGRVHTSFSLAQTLTGRLSSSDPNLQNIPIRTEEGRKIRNAFVAEEGNVILAADYSQIELRLLAHIADIPELKRAFKEGTDVHALTASEMFETPIDQVSGDQRRSAKMINFGIIYGISAFGLSNRLGIERERAAEYIKGYFAKFPGIRAYMDETLRGAREKGYVTTLFGRRSHMPNINSKQQNFRAFAERQAINAPIQGTAADVVKRAMIRMPEALRKEGLRAKMLLQVHDELVFECPAEEADRTAEIVRQVMEGAPLPVMQLAVPLLVEANAADNWEAAH</sequence>
<dbReference type="SUPFAM" id="SSF56672">
    <property type="entry name" value="DNA/RNA polymerases"/>
    <property type="match status" value="1"/>
</dbReference>
<keyword evidence="5 17" id="KW-0808">Transferase</keyword>
<dbReference type="GO" id="GO:0006261">
    <property type="term" value="P:DNA-templated DNA replication"/>
    <property type="evidence" value="ECO:0007669"/>
    <property type="project" value="UniProtKB-UniRule"/>
</dbReference>
<dbReference type="PANTHER" id="PTHR10133">
    <property type="entry name" value="DNA POLYMERASE I"/>
    <property type="match status" value="1"/>
</dbReference>
<comment type="catalytic activity">
    <reaction evidence="15 17">
        <text>DNA(n) + a 2'-deoxyribonucleoside 5'-triphosphate = DNA(n+1) + diphosphate</text>
        <dbReference type="Rhea" id="RHEA:22508"/>
        <dbReference type="Rhea" id="RHEA-COMP:17339"/>
        <dbReference type="Rhea" id="RHEA-COMP:17340"/>
        <dbReference type="ChEBI" id="CHEBI:33019"/>
        <dbReference type="ChEBI" id="CHEBI:61560"/>
        <dbReference type="ChEBI" id="CHEBI:173112"/>
        <dbReference type="EC" id="2.7.7.7"/>
    </reaction>
</comment>
<keyword evidence="11 17" id="KW-0269">Exonuclease</keyword>
<dbReference type="GO" id="GO:0006302">
    <property type="term" value="P:double-strand break repair"/>
    <property type="evidence" value="ECO:0007669"/>
    <property type="project" value="TreeGrafter"/>
</dbReference>